<name>A0A1M6AZ76_9FIRM</name>
<evidence type="ECO:0000256" key="1">
    <source>
        <dbReference type="SAM" id="Phobius"/>
    </source>
</evidence>
<protein>
    <submittedName>
        <fullName evidence="2">Uncharacterized protein</fullName>
    </submittedName>
</protein>
<keyword evidence="3" id="KW-1185">Reference proteome</keyword>
<gene>
    <name evidence="2" type="ORF">SAMN02745176_00193</name>
</gene>
<feature type="transmembrane region" description="Helical" evidence="1">
    <location>
        <begin position="7"/>
        <end position="25"/>
    </location>
</feature>
<feature type="transmembrane region" description="Helical" evidence="1">
    <location>
        <begin position="489"/>
        <end position="507"/>
    </location>
</feature>
<dbReference type="AlphaFoldDB" id="A0A1M6AZ76"/>
<dbReference type="RefSeq" id="WP_073023556.1">
    <property type="nucleotide sequence ID" value="NZ_FQZS01000003.1"/>
</dbReference>
<accession>A0A1M6AZ76</accession>
<reference evidence="2 3" key="1">
    <citation type="submission" date="2016-11" db="EMBL/GenBank/DDBJ databases">
        <authorList>
            <person name="Jaros S."/>
            <person name="Januszkiewicz K."/>
            <person name="Wedrychowicz H."/>
        </authorList>
    </citation>
    <scope>NUCLEOTIDE SEQUENCE [LARGE SCALE GENOMIC DNA]</scope>
    <source>
        <strain evidence="2 3">DSM 19022</strain>
    </source>
</reference>
<keyword evidence="1" id="KW-0472">Membrane</keyword>
<keyword evidence="1" id="KW-0812">Transmembrane</keyword>
<feature type="transmembrane region" description="Helical" evidence="1">
    <location>
        <begin position="415"/>
        <end position="441"/>
    </location>
</feature>
<organism evidence="2 3">
    <name type="scientific">Lutispora thermophila DSM 19022</name>
    <dbReference type="NCBI Taxonomy" id="1122184"/>
    <lineage>
        <taxon>Bacteria</taxon>
        <taxon>Bacillati</taxon>
        <taxon>Bacillota</taxon>
        <taxon>Clostridia</taxon>
        <taxon>Lutisporales</taxon>
        <taxon>Lutisporaceae</taxon>
        <taxon>Lutispora</taxon>
    </lineage>
</organism>
<keyword evidence="1" id="KW-1133">Transmembrane helix</keyword>
<evidence type="ECO:0000313" key="3">
    <source>
        <dbReference type="Proteomes" id="UP000184442"/>
    </source>
</evidence>
<feature type="transmembrane region" description="Helical" evidence="1">
    <location>
        <begin position="453"/>
        <end position="469"/>
    </location>
</feature>
<feature type="transmembrane region" description="Helical" evidence="1">
    <location>
        <begin position="519"/>
        <end position="541"/>
    </location>
</feature>
<proteinExistence type="predicted"/>
<dbReference type="Proteomes" id="UP000184442">
    <property type="component" value="Unassembled WGS sequence"/>
</dbReference>
<dbReference type="STRING" id="1122184.SAMN02745176_00193"/>
<evidence type="ECO:0000313" key="2">
    <source>
        <dbReference type="EMBL" id="SHI41785.1"/>
    </source>
</evidence>
<sequence length="543" mass="62652">MKKRRYMPVAYTIIVFIIIFSFHTYQNLKVITSSTSEKWARSMYIDKSPYKKQASVAINEDAIWILIAKEDRFTRTAIDKHKAVISEAHDILIPRSQLNKLVKYQGIGPYIFWTENFELYMSKEQADGSYEEKSLISENVMDFNVIEYDGQNFIAVACDMGLMYYRIDQQGLVQLGNTYAIEKPLYVSTAIDDSGIFHTVAIRQISPMLKEVVYLHFFDNQWLLKAQKVENAQISNESVGNLEIGLDNDYAYIFYENNVWNNAGQTAKTLYATLPLNANDQIEMKFKPLKPMGRESQNDEYVSEVRCPGIQQNQLTAVFIEDYYDEAGSGFRILNVSFKDGVITSQLPVTKTMDFIKEINIAKVEEDEALVFLRPAGEFKYDIWFTESGEEYASVLEKPTKEDYLTAMAESVSPFISGIILAMIKAFEFLPAILWVVIVEFFEIKKFTSKPKLNYLIAMAIYMIIKLATTNSYYRGLAYYKMPDFMKPVIIKYSIMIMISAVAYLLVRSWKKNIADFHIISEFLLFAAYDILITVFLYGPYII</sequence>
<dbReference type="EMBL" id="FQZS01000003">
    <property type="protein sequence ID" value="SHI41785.1"/>
    <property type="molecule type" value="Genomic_DNA"/>
</dbReference>